<dbReference type="InterPro" id="IPR015655">
    <property type="entry name" value="PP2C"/>
</dbReference>
<dbReference type="NCBIfam" id="NF033484">
    <property type="entry name" value="Stp1_PP2C_phos"/>
    <property type="match status" value="1"/>
</dbReference>
<gene>
    <name evidence="2" type="ORF">SAMN02745196_00288</name>
</gene>
<organism evidence="2 3">
    <name type="scientific">Clostridium collagenovorans DSM 3089</name>
    <dbReference type="NCBI Taxonomy" id="1121306"/>
    <lineage>
        <taxon>Bacteria</taxon>
        <taxon>Bacillati</taxon>
        <taxon>Bacillota</taxon>
        <taxon>Clostridia</taxon>
        <taxon>Eubacteriales</taxon>
        <taxon>Clostridiaceae</taxon>
        <taxon>Clostridium</taxon>
    </lineage>
</organism>
<protein>
    <submittedName>
        <fullName evidence="2">Serine/threonine protein phosphatase PrpC</fullName>
    </submittedName>
</protein>
<accession>A0A1M5SS62</accession>
<dbReference type="InterPro" id="IPR036457">
    <property type="entry name" value="PPM-type-like_dom_sf"/>
</dbReference>
<dbReference type="STRING" id="1121306.SAMN02745196_00288"/>
<proteinExistence type="predicted"/>
<dbReference type="AlphaFoldDB" id="A0A1M5SS62"/>
<dbReference type="Gene3D" id="3.60.40.10">
    <property type="entry name" value="PPM-type phosphatase domain"/>
    <property type="match status" value="1"/>
</dbReference>
<reference evidence="2 3" key="1">
    <citation type="submission" date="2016-11" db="EMBL/GenBank/DDBJ databases">
        <authorList>
            <person name="Jaros S."/>
            <person name="Januszkiewicz K."/>
            <person name="Wedrychowicz H."/>
        </authorList>
    </citation>
    <scope>NUCLEOTIDE SEQUENCE [LARGE SCALE GENOMIC DNA]</scope>
    <source>
        <strain evidence="2 3">DSM 3089</strain>
    </source>
</reference>
<dbReference type="SMART" id="SM00331">
    <property type="entry name" value="PP2C_SIG"/>
    <property type="match status" value="1"/>
</dbReference>
<dbReference type="EMBL" id="FQXP01000003">
    <property type="protein sequence ID" value="SHH41369.1"/>
    <property type="molecule type" value="Genomic_DNA"/>
</dbReference>
<evidence type="ECO:0000313" key="3">
    <source>
        <dbReference type="Proteomes" id="UP000184526"/>
    </source>
</evidence>
<dbReference type="PANTHER" id="PTHR13832:SF860">
    <property type="entry name" value="PROTEIN PHOSPHATASE PHPP"/>
    <property type="match status" value="1"/>
</dbReference>
<dbReference type="OrthoDB" id="9801841at2"/>
<dbReference type="PANTHER" id="PTHR13832">
    <property type="entry name" value="PROTEIN PHOSPHATASE 2C"/>
    <property type="match status" value="1"/>
</dbReference>
<feature type="domain" description="PPM-type phosphatase" evidence="1">
    <location>
        <begin position="1"/>
        <end position="237"/>
    </location>
</feature>
<dbReference type="Pfam" id="PF13672">
    <property type="entry name" value="PP2C_2"/>
    <property type="match status" value="1"/>
</dbReference>
<dbReference type="Proteomes" id="UP000184526">
    <property type="component" value="Unassembled WGS sequence"/>
</dbReference>
<evidence type="ECO:0000259" key="1">
    <source>
        <dbReference type="PROSITE" id="PS51746"/>
    </source>
</evidence>
<keyword evidence="3" id="KW-1185">Reference proteome</keyword>
<evidence type="ECO:0000313" key="2">
    <source>
        <dbReference type="EMBL" id="SHH41369.1"/>
    </source>
</evidence>
<name>A0A1M5SS62_9CLOT</name>
<dbReference type="InterPro" id="IPR001932">
    <property type="entry name" value="PPM-type_phosphatase-like_dom"/>
</dbReference>
<dbReference type="SUPFAM" id="SSF81606">
    <property type="entry name" value="PP2C-like"/>
    <property type="match status" value="1"/>
</dbReference>
<sequence>MVGMISDIGNFRKLNEDFVGCIEEKAYRCYIVADGMGGHNGGEIASSTAVQYITDTINNSGETDDIDNLIRKTIDEANKEIYELARQKESLNGMGTTLTLCLVKGNMMKVANIGDSSCFILKDKKVEKVTKDHSLVQELIDSGSITEEEGKKHPNKNIITRALGTKLDVKVDIFNVSLSEVEKVVLCTDGLSNSVSKDEMEEVLCKYDNNQRSCEELIEISKRNGSKDNISVIVFEGACENEGNYTRD</sequence>
<dbReference type="SMART" id="SM00332">
    <property type="entry name" value="PP2Cc"/>
    <property type="match status" value="1"/>
</dbReference>
<dbReference type="PROSITE" id="PS51746">
    <property type="entry name" value="PPM_2"/>
    <property type="match status" value="1"/>
</dbReference>
<dbReference type="CDD" id="cd00143">
    <property type="entry name" value="PP2Cc"/>
    <property type="match status" value="1"/>
</dbReference>
<dbReference type="GO" id="GO:0004722">
    <property type="term" value="F:protein serine/threonine phosphatase activity"/>
    <property type="evidence" value="ECO:0007669"/>
    <property type="project" value="InterPro"/>
</dbReference>
<dbReference type="RefSeq" id="WP_072829334.1">
    <property type="nucleotide sequence ID" value="NZ_FQXP01000003.1"/>
</dbReference>